<dbReference type="InterPro" id="IPR000836">
    <property type="entry name" value="PRTase_dom"/>
</dbReference>
<feature type="domain" description="Phosphoribosyltransferase" evidence="1">
    <location>
        <begin position="16"/>
        <end position="183"/>
    </location>
</feature>
<dbReference type="Gene3D" id="3.30.1310.20">
    <property type="entry name" value="PRTase-like"/>
    <property type="match status" value="1"/>
</dbReference>
<evidence type="ECO:0000259" key="1">
    <source>
        <dbReference type="Pfam" id="PF00156"/>
    </source>
</evidence>
<sequence>MTRLPFKDRIEGAVALADALSDYAGRDDVLVLGLPRGGVPVAAEVARRLGAGLDVIIVRKLGAPGQPELAVGAIASGGGRVFNEDLVRLMHLSPTALERIIERERKELERRERLYRGAHPFPQMKDRCLILVDDGLATGATMRAAVNAVKSTGPREVVVAVPVAPSDTVEVLAQEADRVVCVATPENFMAVGRWYLDFSQVEDVEVMDILAEAWARQDAS</sequence>
<gene>
    <name evidence="2" type="ordered locus">Tgr7_1690</name>
</gene>
<dbReference type="GO" id="GO:0016740">
    <property type="term" value="F:transferase activity"/>
    <property type="evidence" value="ECO:0007669"/>
    <property type="project" value="UniProtKB-KW"/>
</dbReference>
<dbReference type="AlphaFoldDB" id="B8GS69"/>
<dbReference type="HOGENOM" id="CLU_083583_0_0_6"/>
<keyword evidence="3" id="KW-1185">Reference proteome</keyword>
<dbReference type="STRING" id="396588.Tgr7_1690"/>
<evidence type="ECO:0000313" key="3">
    <source>
        <dbReference type="Proteomes" id="UP000002383"/>
    </source>
</evidence>
<dbReference type="RefSeq" id="WP_012638256.1">
    <property type="nucleotide sequence ID" value="NC_011901.1"/>
</dbReference>
<evidence type="ECO:0000313" key="2">
    <source>
        <dbReference type="EMBL" id="ACL72773.1"/>
    </source>
</evidence>
<keyword evidence="2" id="KW-0808">Transferase</keyword>
<dbReference type="CDD" id="cd06223">
    <property type="entry name" value="PRTases_typeI"/>
    <property type="match status" value="1"/>
</dbReference>
<dbReference type="eggNOG" id="COG1926">
    <property type="taxonomic scope" value="Bacteria"/>
</dbReference>
<accession>B8GS69</accession>
<protein>
    <submittedName>
        <fullName evidence="2">Phosphoribosyl transferase domain protein</fullName>
    </submittedName>
</protein>
<dbReference type="SUPFAM" id="SSF53271">
    <property type="entry name" value="PRTase-like"/>
    <property type="match status" value="1"/>
</dbReference>
<dbReference type="Gene3D" id="3.40.50.2020">
    <property type="match status" value="1"/>
</dbReference>
<dbReference type="InterPro" id="IPR029057">
    <property type="entry name" value="PRTase-like"/>
</dbReference>
<name>B8GS69_THISH</name>
<dbReference type="KEGG" id="tgr:Tgr7_1690"/>
<organism evidence="2 3">
    <name type="scientific">Thioalkalivibrio sulfidiphilus (strain HL-EbGR7)</name>
    <dbReference type="NCBI Taxonomy" id="396588"/>
    <lineage>
        <taxon>Bacteria</taxon>
        <taxon>Pseudomonadati</taxon>
        <taxon>Pseudomonadota</taxon>
        <taxon>Gammaproteobacteria</taxon>
        <taxon>Chromatiales</taxon>
        <taxon>Ectothiorhodospiraceae</taxon>
        <taxon>Thioalkalivibrio</taxon>
    </lineage>
</organism>
<reference evidence="2 3" key="1">
    <citation type="journal article" date="2011" name="Stand. Genomic Sci.">
        <title>Complete genome sequence of 'Thioalkalivibrio sulfidophilus' HL-EbGr7.</title>
        <authorList>
            <person name="Muyzer G."/>
            <person name="Sorokin D.Y."/>
            <person name="Mavromatis K."/>
            <person name="Lapidus A."/>
            <person name="Clum A."/>
            <person name="Ivanova N."/>
            <person name="Pati A."/>
            <person name="d'Haeseleer P."/>
            <person name="Woyke T."/>
            <person name="Kyrpides N.C."/>
        </authorList>
    </citation>
    <scope>NUCLEOTIDE SEQUENCE [LARGE SCALE GENOMIC DNA]</scope>
    <source>
        <strain evidence="2 3">HL-EbGR7</strain>
    </source>
</reference>
<dbReference type="EMBL" id="CP001339">
    <property type="protein sequence ID" value="ACL72773.1"/>
    <property type="molecule type" value="Genomic_DNA"/>
</dbReference>
<proteinExistence type="predicted"/>
<dbReference type="Proteomes" id="UP000002383">
    <property type="component" value="Chromosome"/>
</dbReference>
<dbReference type="OrthoDB" id="9810066at2"/>
<dbReference type="Pfam" id="PF00156">
    <property type="entry name" value="Pribosyltran"/>
    <property type="match status" value="1"/>
</dbReference>